<accession>A0A2S5CQ06</accession>
<sequence>MFNLQEALDNRLAALECKKGRKAVNQNHSLTDVSVDYIKRSLKQAGILNKKGKLVDRVII</sequence>
<evidence type="ECO:0000313" key="2">
    <source>
        <dbReference type="Proteomes" id="UP000237423"/>
    </source>
</evidence>
<dbReference type="RefSeq" id="WP_103973833.1">
    <property type="nucleotide sequence ID" value="NZ_JAGVVN010000001.1"/>
</dbReference>
<dbReference type="Proteomes" id="UP000237423">
    <property type="component" value="Unassembled WGS sequence"/>
</dbReference>
<comment type="caution">
    <text evidence="1">The sequence shown here is derived from an EMBL/GenBank/DDBJ whole genome shotgun (WGS) entry which is preliminary data.</text>
</comment>
<organism evidence="1 2">
    <name type="scientific">Methylovulum psychrotolerans</name>
    <dbReference type="NCBI Taxonomy" id="1704499"/>
    <lineage>
        <taxon>Bacteria</taxon>
        <taxon>Pseudomonadati</taxon>
        <taxon>Pseudomonadota</taxon>
        <taxon>Gammaproteobacteria</taxon>
        <taxon>Methylococcales</taxon>
        <taxon>Methylococcaceae</taxon>
        <taxon>Methylovulum</taxon>
    </lineage>
</organism>
<name>A0A2S5CQ06_9GAMM</name>
<gene>
    <name evidence="1" type="ORF">AADEFJLK_01510</name>
</gene>
<dbReference type="AlphaFoldDB" id="A0A2S5CQ06"/>
<dbReference type="EMBL" id="PGFZ01000002">
    <property type="protein sequence ID" value="POZ52899.1"/>
    <property type="molecule type" value="Genomic_DNA"/>
</dbReference>
<reference evidence="1 2" key="1">
    <citation type="submission" date="2017-11" db="EMBL/GenBank/DDBJ databases">
        <title>Draft Genome Sequence of Methylobacter psychrotolerans Sph1T, an Obligate Methanotroph from Low-Temperature Environments.</title>
        <authorList>
            <person name="Oshkin I.Y."/>
            <person name="Miroshnikov K."/>
            <person name="Belova S.E."/>
            <person name="Korzhenkov A."/>
            <person name="Toshchakov S.V."/>
            <person name="Dedysh S.N."/>
        </authorList>
    </citation>
    <scope>NUCLEOTIDE SEQUENCE [LARGE SCALE GENOMIC DNA]</scope>
    <source>
        <strain evidence="1 2">Sph1</strain>
    </source>
</reference>
<proteinExistence type="predicted"/>
<protein>
    <submittedName>
        <fullName evidence="1">Uncharacterized protein</fullName>
    </submittedName>
</protein>
<evidence type="ECO:0000313" key="1">
    <source>
        <dbReference type="EMBL" id="POZ52899.1"/>
    </source>
</evidence>